<keyword evidence="6" id="KW-0238">DNA-binding</keyword>
<dbReference type="AlphaFoldDB" id="A0A1G8F8N3"/>
<proteinExistence type="inferred from homology"/>
<keyword evidence="7" id="KW-0456">Lyase</keyword>
<dbReference type="SUPFAM" id="SSF143081">
    <property type="entry name" value="BB1717-like"/>
    <property type="match status" value="1"/>
</dbReference>
<dbReference type="EMBL" id="FNDN01000003">
    <property type="protein sequence ID" value="SDH78482.1"/>
    <property type="molecule type" value="Genomic_DNA"/>
</dbReference>
<keyword evidence="5" id="KW-0190">Covalent protein-DNA linkage</keyword>
<dbReference type="RefSeq" id="WP_072736675.1">
    <property type="nucleotide sequence ID" value="NZ_CP048813.1"/>
</dbReference>
<evidence type="ECO:0000256" key="7">
    <source>
        <dbReference type="ARBA" id="ARBA00023239"/>
    </source>
</evidence>
<dbReference type="PANTHER" id="PTHR13604:SF0">
    <property type="entry name" value="ABASIC SITE PROCESSING PROTEIN HMCES"/>
    <property type="match status" value="1"/>
</dbReference>
<dbReference type="GO" id="GO:0006508">
    <property type="term" value="P:proteolysis"/>
    <property type="evidence" value="ECO:0007669"/>
    <property type="project" value="UniProtKB-KW"/>
</dbReference>
<evidence type="ECO:0000313" key="9">
    <source>
        <dbReference type="EMBL" id="SDH78482.1"/>
    </source>
</evidence>
<dbReference type="GO" id="GO:0003697">
    <property type="term" value="F:single-stranded DNA binding"/>
    <property type="evidence" value="ECO:0007669"/>
    <property type="project" value="InterPro"/>
</dbReference>
<evidence type="ECO:0000256" key="5">
    <source>
        <dbReference type="ARBA" id="ARBA00023124"/>
    </source>
</evidence>
<sequence>MCGRYAMVTDPATLATEIDALDETWQDQAGEDGTGPHLPSYNVAPTTRVPVVVSGGGARRIRCMRWGLVPSWARDLSGPPLFNARSETAHEKPAFRDSFASMRALIPMDGWYEWANESDRFGRTVSRPRFLSPTDGGRLYVAGLWSYRRHPQRQSRLFSCAVLTTAAVGELKDVHDRMPVILPAERWERWLDPSVPADPALLEPAAESLARIGIRPVSTRVNDVRNDGPGLVTARSPGSSDDQVPGVGEQFTLL</sequence>
<dbReference type="GO" id="GO:0016829">
    <property type="term" value="F:lyase activity"/>
    <property type="evidence" value="ECO:0007669"/>
    <property type="project" value="UniProtKB-KW"/>
</dbReference>
<dbReference type="PANTHER" id="PTHR13604">
    <property type="entry name" value="DC12-RELATED"/>
    <property type="match status" value="1"/>
</dbReference>
<dbReference type="InterPro" id="IPR036590">
    <property type="entry name" value="SRAP-like"/>
</dbReference>
<keyword evidence="10" id="KW-1185">Reference proteome</keyword>
<dbReference type="GO" id="GO:0008233">
    <property type="term" value="F:peptidase activity"/>
    <property type="evidence" value="ECO:0007669"/>
    <property type="project" value="UniProtKB-KW"/>
</dbReference>
<accession>A0A1G8F8N3</accession>
<protein>
    <recommendedName>
        <fullName evidence="8">Abasic site processing protein</fullName>
        <ecNumber evidence="8">3.4.-.-</ecNumber>
    </recommendedName>
</protein>
<dbReference type="Gene3D" id="3.90.1680.10">
    <property type="entry name" value="SOS response associated peptidase-like"/>
    <property type="match status" value="1"/>
</dbReference>
<keyword evidence="3" id="KW-0227">DNA damage</keyword>
<dbReference type="OrthoDB" id="9782620at2"/>
<keyword evidence="4 8" id="KW-0378">Hydrolase</keyword>
<keyword evidence="2 8" id="KW-0645">Protease</keyword>
<gene>
    <name evidence="9" type="ORF">SAMN05444695_103207</name>
</gene>
<dbReference type="GO" id="GO:0106300">
    <property type="term" value="P:protein-DNA covalent cross-linking repair"/>
    <property type="evidence" value="ECO:0007669"/>
    <property type="project" value="InterPro"/>
</dbReference>
<dbReference type="Pfam" id="PF02586">
    <property type="entry name" value="SRAP"/>
    <property type="match status" value="1"/>
</dbReference>
<evidence type="ECO:0000256" key="1">
    <source>
        <dbReference type="ARBA" id="ARBA00008136"/>
    </source>
</evidence>
<dbReference type="EC" id="3.4.-.-" evidence="8"/>
<dbReference type="InterPro" id="IPR003738">
    <property type="entry name" value="SRAP"/>
</dbReference>
<organism evidence="9 10">
    <name type="scientific">Rhodococcus triatomae</name>
    <dbReference type="NCBI Taxonomy" id="300028"/>
    <lineage>
        <taxon>Bacteria</taxon>
        <taxon>Bacillati</taxon>
        <taxon>Actinomycetota</taxon>
        <taxon>Actinomycetes</taxon>
        <taxon>Mycobacteriales</taxon>
        <taxon>Nocardiaceae</taxon>
        <taxon>Rhodococcus</taxon>
    </lineage>
</organism>
<reference evidence="9 10" key="1">
    <citation type="submission" date="2016-10" db="EMBL/GenBank/DDBJ databases">
        <authorList>
            <person name="de Groot N.N."/>
        </authorList>
    </citation>
    <scope>NUCLEOTIDE SEQUENCE [LARGE SCALE GENOMIC DNA]</scope>
    <source>
        <strain evidence="9 10">DSM 44892</strain>
    </source>
</reference>
<evidence type="ECO:0000256" key="3">
    <source>
        <dbReference type="ARBA" id="ARBA00022763"/>
    </source>
</evidence>
<name>A0A1G8F8N3_9NOCA</name>
<dbReference type="Proteomes" id="UP000183263">
    <property type="component" value="Unassembled WGS sequence"/>
</dbReference>
<evidence type="ECO:0000313" key="10">
    <source>
        <dbReference type="Proteomes" id="UP000183263"/>
    </source>
</evidence>
<evidence type="ECO:0000256" key="8">
    <source>
        <dbReference type="RuleBase" id="RU364100"/>
    </source>
</evidence>
<evidence type="ECO:0000256" key="4">
    <source>
        <dbReference type="ARBA" id="ARBA00022801"/>
    </source>
</evidence>
<comment type="similarity">
    <text evidence="1 8">Belongs to the SOS response-associated peptidase family.</text>
</comment>
<evidence type="ECO:0000256" key="2">
    <source>
        <dbReference type="ARBA" id="ARBA00022670"/>
    </source>
</evidence>
<evidence type="ECO:0000256" key="6">
    <source>
        <dbReference type="ARBA" id="ARBA00023125"/>
    </source>
</evidence>